<evidence type="ECO:0000313" key="1">
    <source>
        <dbReference type="EMBL" id="ACQ78616.1"/>
    </source>
</evidence>
<reference evidence="1 2" key="1">
    <citation type="journal article" date="2009" name="Stand. Genomic Sci.">
        <title>Complete genome sequence of Beutenbergia cavernae type strain (HKI 0122).</title>
        <authorList>
            <person name="Land M."/>
            <person name="Pukall R."/>
            <person name="Abt B."/>
            <person name="Goker M."/>
            <person name="Rohde M."/>
            <person name="Glavina Del Rio T."/>
            <person name="Tice H."/>
            <person name="Copeland A."/>
            <person name="Cheng J.F."/>
            <person name="Lucas S."/>
            <person name="Chen F."/>
            <person name="Nolan M."/>
            <person name="Bruce D."/>
            <person name="Goodwin L."/>
            <person name="Pitluck S."/>
            <person name="Ivanova N."/>
            <person name="Mavromatis K."/>
            <person name="Ovchinnikova G."/>
            <person name="Pati A."/>
            <person name="Chen A."/>
            <person name="Palaniappan K."/>
            <person name="Hauser L."/>
            <person name="Chang Y.J."/>
            <person name="Jefferies C.C."/>
            <person name="Saunders E."/>
            <person name="Brettin T."/>
            <person name="Detter J.C."/>
            <person name="Han C."/>
            <person name="Chain P."/>
            <person name="Bristow J."/>
            <person name="Eisen J.A."/>
            <person name="Markowitz V."/>
            <person name="Hugenholtz P."/>
            <person name="Kyrpides N.C."/>
            <person name="Klenk H.P."/>
            <person name="Lapidus A."/>
        </authorList>
    </citation>
    <scope>NUCLEOTIDE SEQUENCE [LARGE SCALE GENOMIC DNA]</scope>
    <source>
        <strain evidence="2">ATCC BAA-8 / DSM 12333 / NBRC 16432</strain>
    </source>
</reference>
<gene>
    <name evidence="1" type="ordered locus">Bcav_0352</name>
</gene>
<organism evidence="1 2">
    <name type="scientific">Beutenbergia cavernae (strain ATCC BAA-8 / DSM 12333 / CCUG 43141 / JCM 11478 / NBRC 16432 / NCIMB 13614 / HKI 0122)</name>
    <dbReference type="NCBI Taxonomy" id="471853"/>
    <lineage>
        <taxon>Bacteria</taxon>
        <taxon>Bacillati</taxon>
        <taxon>Actinomycetota</taxon>
        <taxon>Actinomycetes</taxon>
        <taxon>Micrococcales</taxon>
        <taxon>Beutenbergiaceae</taxon>
        <taxon>Beutenbergia</taxon>
    </lineage>
</organism>
<sequence length="727" mass="80091">MLEVDDIRLVDGYTVHGDDTSDSTFYIFPNGPAFARTPDGGLQLRFIEYEQLRLEGEDTFGGFVVFSADLAIPAETEAAIKAKLQEEVTRKYAGREAPQVTLAPINWAKGSVTLLLEDGGALVEKKHGAAIPSLYNTNVACFALELTDIGTAVFKNTLSTGANSAITVIYNLEYFGRLPKMHAWGEWHAEKFYSFFQSVDYEENTWSEDSYTEVVESSRYNSEVQTIGGDFVDNPNLTAEENAKIQSEIRTAIQSMLAEQVERNLLTAAAEVDPNVKSLYDEQDFENIQRTISSTQIANVRVDLTESKATLISKHPQGQLPSITTLKDAEGNALKWEDYYTKISADEFFKDKRVNVRVNAPFENLPIHTVAVSMTYPFGPQPKTDSETFTSADDVWEFESLVHDGKRDVTYTYTVNYENSAFSFTSEEFTESGDEVVINVDDLGVLSVDIAADGIDFARVPRTSVELRYDGATPVVKTLNLTAEAPNAQVREVIKEARTTPVTYKVTYSLDDGRDVTGTPGTIDVGQTTLSVRDPFGAPRTITFRALGDLANEIASVTIDATYTDPGNDYTQKKTAVLSADMPFLEWAFPVFDDTAGSVTYSGFISRKDGTTEPFGPTTTTDSIIAVGEIVADKLDVTIMTNLVDWTKVKVVLVALAYLDETNAVRERKDFTFDAPAATPPVWTIPLKDPAKTDFTSTITFFLMDGTRKVVGPTTETGTTIFPELPA</sequence>
<keyword evidence="2" id="KW-1185">Reference proteome</keyword>
<dbReference type="KEGG" id="bcv:Bcav_0352"/>
<protein>
    <submittedName>
        <fullName evidence="1">Uncharacterized protein</fullName>
    </submittedName>
</protein>
<accession>C5BWF8</accession>
<dbReference type="eggNOG" id="ENOG502Z9H1">
    <property type="taxonomic scope" value="Bacteria"/>
</dbReference>
<dbReference type="RefSeq" id="WP_012725396.1">
    <property type="nucleotide sequence ID" value="NC_012669.1"/>
</dbReference>
<dbReference type="AlphaFoldDB" id="C5BWF8"/>
<evidence type="ECO:0000313" key="2">
    <source>
        <dbReference type="Proteomes" id="UP000007962"/>
    </source>
</evidence>
<dbReference type="STRING" id="471853.Bcav_0352"/>
<name>C5BWF8_BEUC1</name>
<dbReference type="EMBL" id="CP001618">
    <property type="protein sequence ID" value="ACQ78616.1"/>
    <property type="molecule type" value="Genomic_DNA"/>
</dbReference>
<proteinExistence type="predicted"/>
<dbReference type="HOGENOM" id="CLU_380684_0_0_11"/>
<dbReference type="OrthoDB" id="1488684at2"/>
<dbReference type="Proteomes" id="UP000007962">
    <property type="component" value="Chromosome"/>
</dbReference>